<evidence type="ECO:0000259" key="10">
    <source>
        <dbReference type="Pfam" id="PF00408"/>
    </source>
</evidence>
<dbReference type="Pfam" id="PF00408">
    <property type="entry name" value="PGM_PMM_IV"/>
    <property type="match status" value="1"/>
</dbReference>
<dbReference type="Proteomes" id="UP001220962">
    <property type="component" value="Chromosome"/>
</dbReference>
<name>A0AAX3MYB4_9BACL</name>
<dbReference type="CDD" id="cd05802">
    <property type="entry name" value="GlmM"/>
    <property type="match status" value="1"/>
</dbReference>
<dbReference type="EC" id="5.4.2.10" evidence="7 9"/>
<sequence>MGKYFGTDGVRGVANKELTAEMAYSIGRCGGYVLAGGVDRPKVVIGMDTRISGLMLESALVAGLLSIGADVIRLGVVSTPGVAYLTRTLKADAGVMISASHNPVEDNGIKFFGGDGFKLSDETENKIEELMDAYEDTLPRPIGSGLGTVTVDEQAKFTYLEYLKTTVSSQFDGLKIVLDCANGAAYELAPKLFADLGAEVITIGVEPDGLNINEQCGSTHPEKLKEEVIRHGADAGLAFDGDADRLIAIDETGAEVDGDFILCICGDAMNRAGKLHDGTIVSTVMSNIGFYKATEKLGLKTAKTAVGDRYVMEEMRRGGYNLGGEQSGHVIFLDYNTTGDGMLTAIQLINTLKESGKKLSELKGLMKQYPQVLVNVRVEDKSKYEGNSVIEEAIAMIESKLGDNGRVLVRPSGTESLIRVMAEGPDRIELEQFVEHIAGVVKKELAG</sequence>
<dbReference type="AlphaFoldDB" id="A0AAX3MYB4"/>
<dbReference type="GO" id="GO:0008966">
    <property type="term" value="F:phosphoglucosamine mutase activity"/>
    <property type="evidence" value="ECO:0007669"/>
    <property type="project" value="UniProtKB-UniRule"/>
</dbReference>
<dbReference type="InterPro" id="IPR016066">
    <property type="entry name" value="A-D-PHexomutase_CS"/>
</dbReference>
<feature type="binding site" evidence="7">
    <location>
        <position position="244"/>
    </location>
    <ligand>
        <name>Mg(2+)</name>
        <dbReference type="ChEBI" id="CHEBI:18420"/>
    </ligand>
</feature>
<keyword evidence="3 7" id="KW-0479">Metal-binding</keyword>
<evidence type="ECO:0000313" key="17">
    <source>
        <dbReference type="Proteomes" id="UP001221519"/>
    </source>
</evidence>
<comment type="cofactor">
    <cofactor evidence="7">
        <name>Mg(2+)</name>
        <dbReference type="ChEBI" id="CHEBI:18420"/>
    </cofactor>
    <text evidence="7">Binds 1 Mg(2+) ion per subunit.</text>
</comment>
<evidence type="ECO:0000256" key="8">
    <source>
        <dbReference type="RuleBase" id="RU004326"/>
    </source>
</evidence>
<evidence type="ECO:0000313" key="16">
    <source>
        <dbReference type="Proteomes" id="UP001220962"/>
    </source>
</evidence>
<dbReference type="PANTHER" id="PTHR42946">
    <property type="entry name" value="PHOSPHOHEXOSE MUTASE"/>
    <property type="match status" value="1"/>
</dbReference>
<feature type="binding site" evidence="7">
    <location>
        <position position="240"/>
    </location>
    <ligand>
        <name>Mg(2+)</name>
        <dbReference type="ChEBI" id="CHEBI:18420"/>
    </ligand>
</feature>
<evidence type="ECO:0000259" key="11">
    <source>
        <dbReference type="Pfam" id="PF02878"/>
    </source>
</evidence>
<evidence type="ECO:0000259" key="12">
    <source>
        <dbReference type="Pfam" id="PF02879"/>
    </source>
</evidence>
<dbReference type="InterPro" id="IPR005846">
    <property type="entry name" value="A-D-PHexomutase_a/b/a-III"/>
</dbReference>
<dbReference type="FunFam" id="3.30.310.50:FF:000001">
    <property type="entry name" value="Phosphoglucosamine mutase"/>
    <property type="match status" value="1"/>
</dbReference>
<feature type="domain" description="Alpha-D-phosphohexomutase C-terminal" evidence="10">
    <location>
        <begin position="373"/>
        <end position="438"/>
    </location>
</feature>
<evidence type="ECO:0000256" key="7">
    <source>
        <dbReference type="HAMAP-Rule" id="MF_01554"/>
    </source>
</evidence>
<evidence type="ECO:0000259" key="13">
    <source>
        <dbReference type="Pfam" id="PF02880"/>
    </source>
</evidence>
<gene>
    <name evidence="7 14" type="primary">glmM</name>
    <name evidence="14" type="ORF">PUW23_21995</name>
    <name evidence="15" type="ORF">PUW25_21900</name>
</gene>
<evidence type="ECO:0000256" key="2">
    <source>
        <dbReference type="ARBA" id="ARBA00022553"/>
    </source>
</evidence>
<dbReference type="RefSeq" id="WP_047913659.1">
    <property type="nucleotide sequence ID" value="NZ_CP118101.1"/>
</dbReference>
<evidence type="ECO:0000256" key="1">
    <source>
        <dbReference type="ARBA" id="ARBA00010231"/>
    </source>
</evidence>
<comment type="catalytic activity">
    <reaction evidence="6 7 9">
        <text>alpha-D-glucosamine 1-phosphate = D-glucosamine 6-phosphate</text>
        <dbReference type="Rhea" id="RHEA:23424"/>
        <dbReference type="ChEBI" id="CHEBI:58516"/>
        <dbReference type="ChEBI" id="CHEBI:58725"/>
        <dbReference type="EC" id="5.4.2.10"/>
    </reaction>
</comment>
<dbReference type="InterPro" id="IPR006352">
    <property type="entry name" value="GlmM_bact"/>
</dbReference>
<dbReference type="InterPro" id="IPR005841">
    <property type="entry name" value="Alpha-D-phosphohexomutase_SF"/>
</dbReference>
<dbReference type="NCBIfam" id="NF008139">
    <property type="entry name" value="PRK10887.1"/>
    <property type="match status" value="1"/>
</dbReference>
<evidence type="ECO:0000256" key="4">
    <source>
        <dbReference type="ARBA" id="ARBA00022842"/>
    </source>
</evidence>
<feature type="binding site" description="via phosphate group" evidence="7">
    <location>
        <position position="100"/>
    </location>
    <ligand>
        <name>Mg(2+)</name>
        <dbReference type="ChEBI" id="CHEBI:18420"/>
    </ligand>
</feature>
<dbReference type="Pfam" id="PF02878">
    <property type="entry name" value="PGM_PMM_I"/>
    <property type="match status" value="1"/>
</dbReference>
<keyword evidence="17" id="KW-1185">Reference proteome</keyword>
<dbReference type="InterPro" id="IPR005843">
    <property type="entry name" value="A-D-PHexomutase_C"/>
</dbReference>
<dbReference type="Proteomes" id="UP001221519">
    <property type="component" value="Chromosome"/>
</dbReference>
<reference evidence="14 17" key="1">
    <citation type="submission" date="2023-02" db="EMBL/GenBank/DDBJ databases">
        <title>Pathogen: clinical or host-associated sample.</title>
        <authorList>
            <person name="Hergert J."/>
            <person name="Casey R."/>
            <person name="Wagner J."/>
            <person name="Young E.L."/>
            <person name="Oakeson K.F."/>
        </authorList>
    </citation>
    <scope>NUCLEOTIDE SEQUENCE</scope>
    <source>
        <strain evidence="15 17">2022CK-00829</strain>
        <strain evidence="14">2022CK-00830</strain>
    </source>
</reference>
<dbReference type="GO" id="GO:0005975">
    <property type="term" value="P:carbohydrate metabolic process"/>
    <property type="evidence" value="ECO:0007669"/>
    <property type="project" value="InterPro"/>
</dbReference>
<keyword evidence="5 7" id="KW-0413">Isomerase</keyword>
<comment type="PTM">
    <text evidence="7">Activated by phosphorylation.</text>
</comment>
<evidence type="ECO:0000313" key="14">
    <source>
        <dbReference type="EMBL" id="WDH82111.1"/>
    </source>
</evidence>
<feature type="domain" description="Alpha-D-phosphohexomutase alpha/beta/alpha" evidence="12">
    <location>
        <begin position="159"/>
        <end position="253"/>
    </location>
</feature>
<dbReference type="HAMAP" id="MF_01554_B">
    <property type="entry name" value="GlmM_B"/>
    <property type="match status" value="1"/>
</dbReference>
<dbReference type="NCBIfam" id="TIGR01455">
    <property type="entry name" value="glmM"/>
    <property type="match status" value="1"/>
</dbReference>
<dbReference type="GO" id="GO:0000287">
    <property type="term" value="F:magnesium ion binding"/>
    <property type="evidence" value="ECO:0007669"/>
    <property type="project" value="UniProtKB-UniRule"/>
</dbReference>
<dbReference type="FunFam" id="3.40.120.10:FF:000001">
    <property type="entry name" value="Phosphoglucosamine mutase"/>
    <property type="match status" value="1"/>
</dbReference>
<evidence type="ECO:0000256" key="9">
    <source>
        <dbReference type="RuleBase" id="RU004327"/>
    </source>
</evidence>
<protein>
    <recommendedName>
        <fullName evidence="7 9">Phosphoglucosamine mutase</fullName>
        <ecNumber evidence="7 9">5.4.2.10</ecNumber>
    </recommendedName>
</protein>
<evidence type="ECO:0000256" key="5">
    <source>
        <dbReference type="ARBA" id="ARBA00023235"/>
    </source>
</evidence>
<dbReference type="Gene3D" id="3.30.310.50">
    <property type="entry name" value="Alpha-D-phosphohexomutase, C-terminal domain"/>
    <property type="match status" value="1"/>
</dbReference>
<keyword evidence="4 7" id="KW-0460">Magnesium</keyword>
<feature type="domain" description="Alpha-D-phosphohexomutase alpha/beta/alpha" evidence="13">
    <location>
        <begin position="257"/>
        <end position="369"/>
    </location>
</feature>
<dbReference type="EMBL" id="CP118101">
    <property type="protein sequence ID" value="WDH82111.1"/>
    <property type="molecule type" value="Genomic_DNA"/>
</dbReference>
<evidence type="ECO:0000313" key="15">
    <source>
        <dbReference type="EMBL" id="WDI01846.1"/>
    </source>
</evidence>
<dbReference type="SUPFAM" id="SSF53738">
    <property type="entry name" value="Phosphoglucomutase, first 3 domains"/>
    <property type="match status" value="3"/>
</dbReference>
<dbReference type="PRINTS" id="PR00509">
    <property type="entry name" value="PGMPMM"/>
</dbReference>
<dbReference type="Gene3D" id="3.40.120.10">
    <property type="entry name" value="Alpha-D-Glucose-1,6-Bisphosphate, subunit A, domain 3"/>
    <property type="match status" value="3"/>
</dbReference>
<feature type="active site" description="Phosphoserine intermediate" evidence="7">
    <location>
        <position position="100"/>
    </location>
</feature>
<dbReference type="GO" id="GO:0006048">
    <property type="term" value="P:UDP-N-acetylglucosamine biosynthetic process"/>
    <property type="evidence" value="ECO:0007669"/>
    <property type="project" value="TreeGrafter"/>
</dbReference>
<feature type="modified residue" description="Phosphoserine" evidence="7">
    <location>
        <position position="100"/>
    </location>
</feature>
<evidence type="ECO:0000256" key="3">
    <source>
        <dbReference type="ARBA" id="ARBA00022723"/>
    </source>
</evidence>
<comment type="similarity">
    <text evidence="1 7 8">Belongs to the phosphohexose mutase family.</text>
</comment>
<dbReference type="GO" id="GO:0009252">
    <property type="term" value="P:peptidoglycan biosynthetic process"/>
    <property type="evidence" value="ECO:0007669"/>
    <property type="project" value="TreeGrafter"/>
</dbReference>
<dbReference type="InterPro" id="IPR016055">
    <property type="entry name" value="A-D-PHexomutase_a/b/a-I/II/III"/>
</dbReference>
<accession>A0AAX3MYB4</accession>
<dbReference type="PROSITE" id="PS00710">
    <property type="entry name" value="PGM_PMM"/>
    <property type="match status" value="1"/>
</dbReference>
<dbReference type="InterPro" id="IPR005845">
    <property type="entry name" value="A-D-PHexomutase_a/b/a-II"/>
</dbReference>
<proteinExistence type="inferred from homology"/>
<dbReference type="SUPFAM" id="SSF55957">
    <property type="entry name" value="Phosphoglucomutase, C-terminal domain"/>
    <property type="match status" value="1"/>
</dbReference>
<dbReference type="EMBL" id="CP118108">
    <property type="protein sequence ID" value="WDI01846.1"/>
    <property type="molecule type" value="Genomic_DNA"/>
</dbReference>
<dbReference type="Pfam" id="PF02880">
    <property type="entry name" value="PGM_PMM_III"/>
    <property type="match status" value="1"/>
</dbReference>
<dbReference type="InterPro" id="IPR036900">
    <property type="entry name" value="A-D-PHexomutase_C_sf"/>
</dbReference>
<dbReference type="Pfam" id="PF02879">
    <property type="entry name" value="PGM_PMM_II"/>
    <property type="match status" value="1"/>
</dbReference>
<dbReference type="FunFam" id="3.40.120.10:FF:000003">
    <property type="entry name" value="Phosphoglucosamine mutase"/>
    <property type="match status" value="1"/>
</dbReference>
<feature type="binding site" evidence="7">
    <location>
        <position position="242"/>
    </location>
    <ligand>
        <name>Mg(2+)</name>
        <dbReference type="ChEBI" id="CHEBI:18420"/>
    </ligand>
</feature>
<evidence type="ECO:0000256" key="6">
    <source>
        <dbReference type="ARBA" id="ARBA00050364"/>
    </source>
</evidence>
<keyword evidence="2 7" id="KW-0597">Phosphoprotein</keyword>
<dbReference type="GO" id="GO:0004615">
    <property type="term" value="F:phosphomannomutase activity"/>
    <property type="evidence" value="ECO:0007669"/>
    <property type="project" value="TreeGrafter"/>
</dbReference>
<dbReference type="InterPro" id="IPR005844">
    <property type="entry name" value="A-D-PHexomutase_a/b/a-I"/>
</dbReference>
<dbReference type="GO" id="GO:0005829">
    <property type="term" value="C:cytosol"/>
    <property type="evidence" value="ECO:0007669"/>
    <property type="project" value="TreeGrafter"/>
</dbReference>
<comment type="function">
    <text evidence="7 9">Catalyzes the conversion of glucosamine-6-phosphate to glucosamine-1-phosphate.</text>
</comment>
<organism evidence="14 16">
    <name type="scientific">Paenibacillus urinalis</name>
    <dbReference type="NCBI Taxonomy" id="521520"/>
    <lineage>
        <taxon>Bacteria</taxon>
        <taxon>Bacillati</taxon>
        <taxon>Bacillota</taxon>
        <taxon>Bacilli</taxon>
        <taxon>Bacillales</taxon>
        <taxon>Paenibacillaceae</taxon>
        <taxon>Paenibacillus</taxon>
    </lineage>
</organism>
<feature type="domain" description="Alpha-D-phosphohexomutase alpha/beta/alpha" evidence="11">
    <location>
        <begin position="3"/>
        <end position="135"/>
    </location>
</feature>
<dbReference type="InterPro" id="IPR050060">
    <property type="entry name" value="Phosphoglucosamine_mutase"/>
</dbReference>
<dbReference type="PANTHER" id="PTHR42946:SF1">
    <property type="entry name" value="PHOSPHOGLUCOMUTASE (ALPHA-D-GLUCOSE-1,6-BISPHOSPHATE-DEPENDENT)"/>
    <property type="match status" value="1"/>
</dbReference>